<keyword evidence="1" id="KW-0472">Membrane</keyword>
<keyword evidence="1" id="KW-1133">Transmembrane helix</keyword>
<keyword evidence="1" id="KW-0812">Transmembrane</keyword>
<feature type="transmembrane region" description="Helical" evidence="1">
    <location>
        <begin position="12"/>
        <end position="32"/>
    </location>
</feature>
<gene>
    <name evidence="2" type="ORF">H9851_06565</name>
</gene>
<proteinExistence type="predicted"/>
<reference evidence="2" key="1">
    <citation type="journal article" date="2021" name="PeerJ">
        <title>Extensive microbial diversity within the chicken gut microbiome revealed by metagenomics and culture.</title>
        <authorList>
            <person name="Gilroy R."/>
            <person name="Ravi A."/>
            <person name="Getino M."/>
            <person name="Pursley I."/>
            <person name="Horton D.L."/>
            <person name="Alikhan N.F."/>
            <person name="Baker D."/>
            <person name="Gharbi K."/>
            <person name="Hall N."/>
            <person name="Watson M."/>
            <person name="Adriaenssens E.M."/>
            <person name="Foster-Nyarko E."/>
            <person name="Jarju S."/>
            <person name="Secka A."/>
            <person name="Antonio M."/>
            <person name="Oren A."/>
            <person name="Chaudhuri R.R."/>
            <person name="La Ragione R."/>
            <person name="Hildebrand F."/>
            <person name="Pallen M.J."/>
        </authorList>
    </citation>
    <scope>NUCLEOTIDE SEQUENCE</scope>
    <source>
        <strain evidence="2">2189</strain>
    </source>
</reference>
<dbReference type="EMBL" id="DXEW01000031">
    <property type="protein sequence ID" value="HIX50919.1"/>
    <property type="molecule type" value="Genomic_DNA"/>
</dbReference>
<comment type="caution">
    <text evidence="2">The sequence shown here is derived from an EMBL/GenBank/DDBJ whole genome shotgun (WGS) entry which is preliminary data.</text>
</comment>
<evidence type="ECO:0000313" key="3">
    <source>
        <dbReference type="Proteomes" id="UP000886847"/>
    </source>
</evidence>
<protein>
    <submittedName>
        <fullName evidence="2">Uncharacterized protein</fullName>
    </submittedName>
</protein>
<evidence type="ECO:0000256" key="1">
    <source>
        <dbReference type="SAM" id="Phobius"/>
    </source>
</evidence>
<dbReference type="AlphaFoldDB" id="A0A9D2AVR7"/>
<name>A0A9D2AVR7_9FIRM</name>
<accession>A0A9D2AVR7</accession>
<dbReference type="Proteomes" id="UP000886847">
    <property type="component" value="Unassembled WGS sequence"/>
</dbReference>
<organism evidence="2 3">
    <name type="scientific">Candidatus Borkfalkia faecavium</name>
    <dbReference type="NCBI Taxonomy" id="2838508"/>
    <lineage>
        <taxon>Bacteria</taxon>
        <taxon>Bacillati</taxon>
        <taxon>Bacillota</taxon>
        <taxon>Clostridia</taxon>
        <taxon>Christensenellales</taxon>
        <taxon>Christensenellaceae</taxon>
        <taxon>Candidatus Borkfalkia</taxon>
    </lineage>
</organism>
<sequence>MEKVKGSIGFWTHFIISVLLAAGAICLIYVSMNDFRSEEQKLEDSKSEIRELRGYEGAVETARLVYSGAGGAAEIEEIYCIWINTTGQYYYQITYTQTPQEKVICFKYTSKSIERISEFEMEMATNGYIAGMVANGKGHPSYRFRDFELEVIMEDVLGD</sequence>
<reference evidence="2" key="2">
    <citation type="submission" date="2021-04" db="EMBL/GenBank/DDBJ databases">
        <authorList>
            <person name="Gilroy R."/>
        </authorList>
    </citation>
    <scope>NUCLEOTIDE SEQUENCE</scope>
    <source>
        <strain evidence="2">2189</strain>
    </source>
</reference>
<evidence type="ECO:0000313" key="2">
    <source>
        <dbReference type="EMBL" id="HIX50919.1"/>
    </source>
</evidence>